<dbReference type="AlphaFoldDB" id="A0A3B0Y0I1"/>
<accession>A0A3B0Y0I1</accession>
<gene>
    <name evidence="2" type="ORF">MNBD_GAMMA12-2890</name>
</gene>
<organism evidence="2">
    <name type="scientific">hydrothermal vent metagenome</name>
    <dbReference type="NCBI Taxonomy" id="652676"/>
    <lineage>
        <taxon>unclassified sequences</taxon>
        <taxon>metagenomes</taxon>
        <taxon>ecological metagenomes</taxon>
    </lineage>
</organism>
<feature type="region of interest" description="Disordered" evidence="1">
    <location>
        <begin position="162"/>
        <end position="196"/>
    </location>
</feature>
<dbReference type="EMBL" id="UOFL01000053">
    <property type="protein sequence ID" value="VAW74165.1"/>
    <property type="molecule type" value="Genomic_DNA"/>
</dbReference>
<evidence type="ECO:0000313" key="2">
    <source>
        <dbReference type="EMBL" id="VAW74165.1"/>
    </source>
</evidence>
<feature type="compositionally biased region" description="Basic and acidic residues" evidence="1">
    <location>
        <begin position="171"/>
        <end position="183"/>
    </location>
</feature>
<protein>
    <submittedName>
        <fullName evidence="2">Uncharacterized protein</fullName>
    </submittedName>
</protein>
<name>A0A3B0Y0I1_9ZZZZ</name>
<reference evidence="2" key="1">
    <citation type="submission" date="2018-06" db="EMBL/GenBank/DDBJ databases">
        <authorList>
            <person name="Zhirakovskaya E."/>
        </authorList>
    </citation>
    <scope>NUCLEOTIDE SEQUENCE</scope>
</reference>
<sequence>MKIDKSSPQYLLSLLFLLIYLILFSNYLSATEYNFESYAKESGCKSIPFSSEKRSCDSAQREKNKACNVSLECDVAKAEKLKIKYNKAKNDLKGAAGPMIQDLEKKTAALQTELKALNKIGESGMSRAEDCIDRRKDVQKVFDKIPYLLERARDEALRKRKSLTNSLNKAQAERTETKKKMEAAAKGTDSGKKSSTKRVWHDAIKAVKSIGAKFKLFDRNNGRIIRKSVAKLIAHYKNEEEKHDGYIDQAKNRMNSCKKLSKFKF</sequence>
<proteinExistence type="predicted"/>
<evidence type="ECO:0000256" key="1">
    <source>
        <dbReference type="SAM" id="MobiDB-lite"/>
    </source>
</evidence>